<evidence type="ECO:0000313" key="1">
    <source>
        <dbReference type="EMBL" id="MDQ0446983.1"/>
    </source>
</evidence>
<accession>A0ABU0HYU6</accession>
<dbReference type="Proteomes" id="UP001231124">
    <property type="component" value="Unassembled WGS sequence"/>
</dbReference>
<dbReference type="RefSeq" id="WP_238206677.1">
    <property type="nucleotide sequence ID" value="NZ_BPQE01000028.1"/>
</dbReference>
<sequence>MGRHHGTLNAQAKYHCTLAAGFAEVCDNLPMTNVIRPNFGRPADAPPDTIAEFSPLQVYGTAVGHFVALIRAESGDEGLTLQIIVGQEGGEGAESVAIFPDNAEGEADAEATAFSILRSLEIVKEAMVGVG</sequence>
<reference evidence="1 2" key="1">
    <citation type="submission" date="2023-07" db="EMBL/GenBank/DDBJ databases">
        <title>Genomic Encyclopedia of Type Strains, Phase IV (KMG-IV): sequencing the most valuable type-strain genomes for metagenomic binning, comparative biology and taxonomic classification.</title>
        <authorList>
            <person name="Goeker M."/>
        </authorList>
    </citation>
    <scope>NUCLEOTIDE SEQUENCE [LARGE SCALE GENOMIC DNA]</scope>
    <source>
        <strain evidence="1 2">DSM 19013</strain>
    </source>
</reference>
<protein>
    <submittedName>
        <fullName evidence="1">Uncharacterized protein</fullName>
    </submittedName>
</protein>
<gene>
    <name evidence="1" type="ORF">QO012_001474</name>
</gene>
<keyword evidence="2" id="KW-1185">Reference proteome</keyword>
<proteinExistence type="predicted"/>
<name>A0ABU0HYU6_9HYPH</name>
<organism evidence="1 2">
    <name type="scientific">Methylobacterium aerolatum</name>
    <dbReference type="NCBI Taxonomy" id="418708"/>
    <lineage>
        <taxon>Bacteria</taxon>
        <taxon>Pseudomonadati</taxon>
        <taxon>Pseudomonadota</taxon>
        <taxon>Alphaproteobacteria</taxon>
        <taxon>Hyphomicrobiales</taxon>
        <taxon>Methylobacteriaceae</taxon>
        <taxon>Methylobacterium</taxon>
    </lineage>
</organism>
<evidence type="ECO:0000313" key="2">
    <source>
        <dbReference type="Proteomes" id="UP001231124"/>
    </source>
</evidence>
<comment type="caution">
    <text evidence="1">The sequence shown here is derived from an EMBL/GenBank/DDBJ whole genome shotgun (WGS) entry which is preliminary data.</text>
</comment>
<dbReference type="EMBL" id="JAUSVP010000003">
    <property type="protein sequence ID" value="MDQ0446983.1"/>
    <property type="molecule type" value="Genomic_DNA"/>
</dbReference>